<keyword evidence="4 9" id="KW-0812">Transmembrane</keyword>
<dbReference type="PANTHER" id="PTHR43394">
    <property type="entry name" value="ATP-DEPENDENT PERMEASE MDL1, MITOCHONDRIAL"/>
    <property type="match status" value="1"/>
</dbReference>
<dbReference type="Pfam" id="PF00664">
    <property type="entry name" value="ABC_membrane"/>
    <property type="match status" value="1"/>
</dbReference>
<dbReference type="InterPro" id="IPR039421">
    <property type="entry name" value="Type_1_exporter"/>
</dbReference>
<dbReference type="GO" id="GO:0005524">
    <property type="term" value="F:ATP binding"/>
    <property type="evidence" value="ECO:0007669"/>
    <property type="project" value="UniProtKB-KW"/>
</dbReference>
<sequence length="713" mass="79553">MNYFKRLLNYIWPQWPRIIVILICVFVIALTFSASFLTVIPLLKVMMGQEGLHGWAHRKICSDRYGIDFYVPDNTELSDPENGYTTFLLLTKAEEDKLGYKSGLRANDRIVYVSEKNFGDDPGSMAASEMLDKLANLGADKRLYIKYVSFEDSGEESEHKTEIKANAPPFYLGASQGLLSMVSQANSQDSKSEAMRVVMLIVAGMTVLRCVSRFFQGYLSQKVVNIGLADLRNDVFSHIVEMPIGYFSLKGSSDTVSKFLQDSQMAGNGIKTVFEKAIREPAKGLMCLVMAFMLSWQIVLVFLCGIPFLGFAINKLGKRIKKATRKSLVSWGQMLSKLDESVNGLRAVKVYNQQDREKESFRGVNQRLLKEQNKIAKVNALTSPLMEILGLFAGIIGFLMALEWVLAGNMDETEFFAMLMLLGTSAESFRKASNVWNKLQQANAACERIFSLVDTEKERDTNRPAAPAKIEKEISFKDISFRYPGAKNDALKNVNLTVRKGENIAVVGSNGSGKTTLLNLLPRFYDPTSGEILIDGVNIQDMSLKGLREKIAVVSQKVITFHDTVSQNIAYGRPSASKDEIIQAAKLAYADEFIRSMPEGYDTFIGENGAGLSGGQLQRIVIARAILKDPEILIFDEAMSQVDADSEAKINRALEQLTTERTSFVIAHRFSTVINSDVIAVIHEGRIVDTGKHSELIERCQTYKNLYETQLLQ</sequence>
<dbReference type="InterPro" id="IPR003593">
    <property type="entry name" value="AAA+_ATPase"/>
</dbReference>
<dbReference type="PANTHER" id="PTHR43394:SF1">
    <property type="entry name" value="ATP-BINDING CASSETTE SUB-FAMILY B MEMBER 10, MITOCHONDRIAL"/>
    <property type="match status" value="1"/>
</dbReference>
<gene>
    <name evidence="12" type="primary">msbA</name>
    <name evidence="12" type="ORF">STSP1_00249</name>
</gene>
<evidence type="ECO:0000256" key="1">
    <source>
        <dbReference type="ARBA" id="ARBA00004651"/>
    </source>
</evidence>
<name>A0A1W6LJE6_9BACT</name>
<dbReference type="GO" id="GO:0005886">
    <property type="term" value="C:plasma membrane"/>
    <property type="evidence" value="ECO:0007669"/>
    <property type="project" value="UniProtKB-SubCell"/>
</dbReference>
<dbReference type="CDD" id="cd18552">
    <property type="entry name" value="ABC_6TM_MsbA_like"/>
    <property type="match status" value="1"/>
</dbReference>
<evidence type="ECO:0000256" key="4">
    <source>
        <dbReference type="ARBA" id="ARBA00022692"/>
    </source>
</evidence>
<feature type="transmembrane region" description="Helical" evidence="9">
    <location>
        <begin position="388"/>
        <end position="407"/>
    </location>
</feature>
<evidence type="ECO:0000256" key="5">
    <source>
        <dbReference type="ARBA" id="ARBA00022741"/>
    </source>
</evidence>
<evidence type="ECO:0000259" key="11">
    <source>
        <dbReference type="PROSITE" id="PS50929"/>
    </source>
</evidence>
<feature type="transmembrane region" description="Helical" evidence="9">
    <location>
        <begin position="288"/>
        <end position="313"/>
    </location>
</feature>
<evidence type="ECO:0000313" key="12">
    <source>
        <dbReference type="EMBL" id="ARN55882.1"/>
    </source>
</evidence>
<dbReference type="SUPFAM" id="SSF52540">
    <property type="entry name" value="P-loop containing nucleoside triphosphate hydrolases"/>
    <property type="match status" value="1"/>
</dbReference>
<dbReference type="SUPFAM" id="SSF90123">
    <property type="entry name" value="ABC transporter transmembrane region"/>
    <property type="match status" value="1"/>
</dbReference>
<keyword evidence="5" id="KW-0547">Nucleotide-binding</keyword>
<dbReference type="Proteomes" id="UP000193334">
    <property type="component" value="Chromosome"/>
</dbReference>
<keyword evidence="2" id="KW-0813">Transport</keyword>
<dbReference type="SMART" id="SM00382">
    <property type="entry name" value="AAA"/>
    <property type="match status" value="1"/>
</dbReference>
<dbReference type="OrthoDB" id="9762778at2"/>
<evidence type="ECO:0000313" key="13">
    <source>
        <dbReference type="Proteomes" id="UP000193334"/>
    </source>
</evidence>
<dbReference type="FunFam" id="3.40.50.300:FF:000221">
    <property type="entry name" value="Multidrug ABC transporter ATP-binding protein"/>
    <property type="match status" value="1"/>
</dbReference>
<dbReference type="Pfam" id="PF00005">
    <property type="entry name" value="ABC_tran"/>
    <property type="match status" value="1"/>
</dbReference>
<organism evidence="12 13">
    <name type="scientific">Sedimentisphaera salicampi</name>
    <dbReference type="NCBI Taxonomy" id="1941349"/>
    <lineage>
        <taxon>Bacteria</taxon>
        <taxon>Pseudomonadati</taxon>
        <taxon>Planctomycetota</taxon>
        <taxon>Phycisphaerae</taxon>
        <taxon>Sedimentisphaerales</taxon>
        <taxon>Sedimentisphaeraceae</taxon>
        <taxon>Sedimentisphaera</taxon>
    </lineage>
</organism>
<dbReference type="InterPro" id="IPR036640">
    <property type="entry name" value="ABC1_TM_sf"/>
</dbReference>
<keyword evidence="3" id="KW-1003">Cell membrane</keyword>
<evidence type="ECO:0000256" key="8">
    <source>
        <dbReference type="ARBA" id="ARBA00023136"/>
    </source>
</evidence>
<keyword evidence="12" id="KW-0378">Hydrolase</keyword>
<evidence type="ECO:0000256" key="2">
    <source>
        <dbReference type="ARBA" id="ARBA00022448"/>
    </source>
</evidence>
<feature type="transmembrane region" description="Helical" evidence="9">
    <location>
        <begin position="20"/>
        <end position="43"/>
    </location>
</feature>
<dbReference type="Gene3D" id="3.40.50.300">
    <property type="entry name" value="P-loop containing nucleotide triphosphate hydrolases"/>
    <property type="match status" value="1"/>
</dbReference>
<proteinExistence type="predicted"/>
<dbReference type="RefSeq" id="WP_085754605.1">
    <property type="nucleotide sequence ID" value="NZ_CP021023.1"/>
</dbReference>
<dbReference type="Gene3D" id="1.20.1560.10">
    <property type="entry name" value="ABC transporter type 1, transmembrane domain"/>
    <property type="match status" value="1"/>
</dbReference>
<protein>
    <submittedName>
        <fullName evidence="12">Lipid A export ATP-binding/permease protein MsbA</fullName>
        <ecNumber evidence="12">3.6.3.-</ecNumber>
    </submittedName>
</protein>
<dbReference type="PROSITE" id="PS50893">
    <property type="entry name" value="ABC_TRANSPORTER_2"/>
    <property type="match status" value="1"/>
</dbReference>
<dbReference type="STRING" id="1941349.STSP1_00249"/>
<dbReference type="EC" id="3.6.3.-" evidence="12"/>
<keyword evidence="6 12" id="KW-0067">ATP-binding</keyword>
<evidence type="ECO:0000259" key="10">
    <source>
        <dbReference type="PROSITE" id="PS50893"/>
    </source>
</evidence>
<feature type="domain" description="ABC transporter" evidence="10">
    <location>
        <begin position="474"/>
        <end position="709"/>
    </location>
</feature>
<keyword evidence="8 9" id="KW-0472">Membrane</keyword>
<dbReference type="PROSITE" id="PS50929">
    <property type="entry name" value="ABC_TM1F"/>
    <property type="match status" value="1"/>
</dbReference>
<reference evidence="13" key="1">
    <citation type="submission" date="2017-04" db="EMBL/GenBank/DDBJ databases">
        <title>Comparative genomics and description of representatives of a novel lineage of planctomycetes thriving in anoxic sediments.</title>
        <authorList>
            <person name="Spring S."/>
            <person name="Bunk B."/>
            <person name="Sproer C."/>
        </authorList>
    </citation>
    <scope>NUCLEOTIDE SEQUENCE [LARGE SCALE GENOMIC DNA]</scope>
    <source>
        <strain evidence="13">ST-PulAB-D4</strain>
    </source>
</reference>
<dbReference type="AlphaFoldDB" id="A0A1W6LJE6"/>
<keyword evidence="13" id="KW-1185">Reference proteome</keyword>
<dbReference type="PROSITE" id="PS00211">
    <property type="entry name" value="ABC_TRANSPORTER_1"/>
    <property type="match status" value="1"/>
</dbReference>
<keyword evidence="7 9" id="KW-1133">Transmembrane helix</keyword>
<evidence type="ECO:0000256" key="9">
    <source>
        <dbReference type="SAM" id="Phobius"/>
    </source>
</evidence>
<evidence type="ECO:0000256" key="7">
    <source>
        <dbReference type="ARBA" id="ARBA00022989"/>
    </source>
</evidence>
<dbReference type="KEGG" id="pbp:STSP1_00249"/>
<dbReference type="GO" id="GO:0016887">
    <property type="term" value="F:ATP hydrolysis activity"/>
    <property type="evidence" value="ECO:0007669"/>
    <property type="project" value="InterPro"/>
</dbReference>
<dbReference type="InterPro" id="IPR017871">
    <property type="entry name" value="ABC_transporter-like_CS"/>
</dbReference>
<dbReference type="EMBL" id="CP021023">
    <property type="protein sequence ID" value="ARN55882.1"/>
    <property type="molecule type" value="Genomic_DNA"/>
</dbReference>
<dbReference type="InterPro" id="IPR003439">
    <property type="entry name" value="ABC_transporter-like_ATP-bd"/>
</dbReference>
<evidence type="ECO:0000256" key="3">
    <source>
        <dbReference type="ARBA" id="ARBA00022475"/>
    </source>
</evidence>
<comment type="subcellular location">
    <subcellularLocation>
        <location evidence="1">Cell membrane</location>
        <topology evidence="1">Multi-pass membrane protein</topology>
    </subcellularLocation>
</comment>
<accession>A0A1W6LJE6</accession>
<feature type="domain" description="ABC transmembrane type-1" evidence="11">
    <location>
        <begin position="178"/>
        <end position="441"/>
    </location>
</feature>
<dbReference type="InterPro" id="IPR011527">
    <property type="entry name" value="ABC1_TM_dom"/>
</dbReference>
<dbReference type="InterPro" id="IPR027417">
    <property type="entry name" value="P-loop_NTPase"/>
</dbReference>
<evidence type="ECO:0000256" key="6">
    <source>
        <dbReference type="ARBA" id="ARBA00022840"/>
    </source>
</evidence>
<dbReference type="GO" id="GO:0015421">
    <property type="term" value="F:ABC-type oligopeptide transporter activity"/>
    <property type="evidence" value="ECO:0007669"/>
    <property type="project" value="TreeGrafter"/>
</dbReference>